<name>A0ACD3AED5_9AGAR</name>
<sequence length="173" mass="19748">MSKPSIPGMGHPSTPGNPNKRPRTGSAAHLVLTGDDRPIRTIEKFMAEWNEYEDYQKVDSEVFKAADKELKSLKKLREYREEHEDEDVDVRLSSNRPSSQLTSFPSPLKAVALSSLERKHLSRMNVKTCKDAVSIDTWESLTVDQFDSDTDRAITYQQIDECWEQGKDQSRTS</sequence>
<evidence type="ECO:0000313" key="1">
    <source>
        <dbReference type="EMBL" id="TFK63969.1"/>
    </source>
</evidence>
<gene>
    <name evidence="1" type="ORF">BDN72DRAFT_963551</name>
</gene>
<protein>
    <submittedName>
        <fullName evidence="1">Uncharacterized protein</fullName>
    </submittedName>
</protein>
<organism evidence="1 2">
    <name type="scientific">Pluteus cervinus</name>
    <dbReference type="NCBI Taxonomy" id="181527"/>
    <lineage>
        <taxon>Eukaryota</taxon>
        <taxon>Fungi</taxon>
        <taxon>Dikarya</taxon>
        <taxon>Basidiomycota</taxon>
        <taxon>Agaricomycotina</taxon>
        <taxon>Agaricomycetes</taxon>
        <taxon>Agaricomycetidae</taxon>
        <taxon>Agaricales</taxon>
        <taxon>Pluteineae</taxon>
        <taxon>Pluteaceae</taxon>
        <taxon>Pluteus</taxon>
    </lineage>
</organism>
<keyword evidence="2" id="KW-1185">Reference proteome</keyword>
<dbReference type="Proteomes" id="UP000308600">
    <property type="component" value="Unassembled WGS sequence"/>
</dbReference>
<evidence type="ECO:0000313" key="2">
    <source>
        <dbReference type="Proteomes" id="UP000308600"/>
    </source>
</evidence>
<proteinExistence type="predicted"/>
<reference evidence="1 2" key="1">
    <citation type="journal article" date="2019" name="Nat. Ecol. Evol.">
        <title>Megaphylogeny resolves global patterns of mushroom evolution.</title>
        <authorList>
            <person name="Varga T."/>
            <person name="Krizsan K."/>
            <person name="Foldi C."/>
            <person name="Dima B."/>
            <person name="Sanchez-Garcia M."/>
            <person name="Sanchez-Ramirez S."/>
            <person name="Szollosi G.J."/>
            <person name="Szarkandi J.G."/>
            <person name="Papp V."/>
            <person name="Albert L."/>
            <person name="Andreopoulos W."/>
            <person name="Angelini C."/>
            <person name="Antonin V."/>
            <person name="Barry K.W."/>
            <person name="Bougher N.L."/>
            <person name="Buchanan P."/>
            <person name="Buyck B."/>
            <person name="Bense V."/>
            <person name="Catcheside P."/>
            <person name="Chovatia M."/>
            <person name="Cooper J."/>
            <person name="Damon W."/>
            <person name="Desjardin D."/>
            <person name="Finy P."/>
            <person name="Geml J."/>
            <person name="Haridas S."/>
            <person name="Hughes K."/>
            <person name="Justo A."/>
            <person name="Karasinski D."/>
            <person name="Kautmanova I."/>
            <person name="Kiss B."/>
            <person name="Kocsube S."/>
            <person name="Kotiranta H."/>
            <person name="LaButti K.M."/>
            <person name="Lechner B.E."/>
            <person name="Liimatainen K."/>
            <person name="Lipzen A."/>
            <person name="Lukacs Z."/>
            <person name="Mihaltcheva S."/>
            <person name="Morgado L.N."/>
            <person name="Niskanen T."/>
            <person name="Noordeloos M.E."/>
            <person name="Ohm R.A."/>
            <person name="Ortiz-Santana B."/>
            <person name="Ovrebo C."/>
            <person name="Racz N."/>
            <person name="Riley R."/>
            <person name="Savchenko A."/>
            <person name="Shiryaev A."/>
            <person name="Soop K."/>
            <person name="Spirin V."/>
            <person name="Szebenyi C."/>
            <person name="Tomsovsky M."/>
            <person name="Tulloss R.E."/>
            <person name="Uehling J."/>
            <person name="Grigoriev I.V."/>
            <person name="Vagvolgyi C."/>
            <person name="Papp T."/>
            <person name="Martin F.M."/>
            <person name="Miettinen O."/>
            <person name="Hibbett D.S."/>
            <person name="Nagy L.G."/>
        </authorList>
    </citation>
    <scope>NUCLEOTIDE SEQUENCE [LARGE SCALE GENOMIC DNA]</scope>
    <source>
        <strain evidence="1 2">NL-1719</strain>
    </source>
</reference>
<accession>A0ACD3AED5</accession>
<dbReference type="EMBL" id="ML208495">
    <property type="protein sequence ID" value="TFK63969.1"/>
    <property type="molecule type" value="Genomic_DNA"/>
</dbReference>